<keyword evidence="1" id="KW-0812">Transmembrane</keyword>
<reference evidence="2" key="1">
    <citation type="journal article" date="2020" name="Mitochondrial DNA Part B Resour">
        <title>The complete mitochondrial genome of Amblyomma testudinarium (Ixodida: Ixodidae).</title>
        <authorList>
            <person name="Chang Q.-C."/>
            <person name="Wu T.-T."/>
            <person name="Cao H."/>
            <person name="Sun M.-Q."/>
            <person name="Zhang W.-T."/>
            <person name="Xue S.-J."/>
        </authorList>
    </citation>
    <scope>NUCLEOTIDE SEQUENCE</scope>
</reference>
<keyword evidence="1" id="KW-0472">Membrane</keyword>
<proteinExistence type="predicted"/>
<organism evidence="2">
    <name type="scientific">Amblyomma testudinarium</name>
    <name type="common">Hard tick</name>
    <dbReference type="NCBI Taxonomy" id="375577"/>
    <lineage>
        <taxon>Eukaryota</taxon>
        <taxon>Metazoa</taxon>
        <taxon>Ecdysozoa</taxon>
        <taxon>Arthropoda</taxon>
        <taxon>Chelicerata</taxon>
        <taxon>Arachnida</taxon>
        <taxon>Acari</taxon>
        <taxon>Parasitiformes</taxon>
        <taxon>Ixodida</taxon>
        <taxon>Ixodoidea</taxon>
        <taxon>Ixodidae</taxon>
        <taxon>Amblyomminae</taxon>
        <taxon>Amblyomma</taxon>
    </lineage>
</organism>
<sequence>MKIMLMMIIPMSMMSHPMMMLISVIILTLFISLTFYQNSMNSLFPLILILLIMGGMLTIFMYMISLCPNKKMSFNIKLMIPISIMFMLKLYPMFMKFHNEDLITIYFCPFINMLLLMMTYLFISLMIMMKMLNWISSPMKSN</sequence>
<name>A0A6M3RHZ0_AMBTS</name>
<dbReference type="EMBL" id="MT029329">
    <property type="protein sequence ID" value="QJD22108.1"/>
    <property type="molecule type" value="Genomic_DNA"/>
</dbReference>
<accession>A0A6M3RHZ0</accession>
<dbReference type="AlphaFoldDB" id="A0A6M3RHZ0"/>
<evidence type="ECO:0000313" key="2">
    <source>
        <dbReference type="EMBL" id="QJD22108.1"/>
    </source>
</evidence>
<protein>
    <submittedName>
        <fullName evidence="2">NADH dehydrogenase subunit 6</fullName>
    </submittedName>
</protein>
<gene>
    <name evidence="2" type="primary">ND6</name>
</gene>
<evidence type="ECO:0000256" key="1">
    <source>
        <dbReference type="SAM" id="Phobius"/>
    </source>
</evidence>
<geneLocation type="mitochondrion" evidence="2"/>
<keyword evidence="1" id="KW-1133">Transmembrane helix</keyword>
<feature type="transmembrane region" description="Helical" evidence="1">
    <location>
        <begin position="103"/>
        <end position="129"/>
    </location>
</feature>
<reference evidence="2" key="2">
    <citation type="submission" date="2020-02" db="EMBL/GenBank/DDBJ databases">
        <authorList>
            <person name="Wu T."/>
            <person name="Chen Y."/>
            <person name="Chang Q."/>
        </authorList>
    </citation>
    <scope>NUCLEOTIDE SEQUENCE</scope>
</reference>
<feature type="transmembrane region" description="Helical" evidence="1">
    <location>
        <begin position="44"/>
        <end position="62"/>
    </location>
</feature>
<keyword evidence="2" id="KW-0496">Mitochondrion</keyword>
<feature type="transmembrane region" description="Helical" evidence="1">
    <location>
        <begin position="74"/>
        <end position="91"/>
    </location>
</feature>